<reference evidence="2 3" key="1">
    <citation type="submission" date="2018-01" db="EMBL/GenBank/DDBJ databases">
        <authorList>
            <person name="Gaut B.S."/>
            <person name="Morton B.R."/>
            <person name="Clegg M.T."/>
            <person name="Duvall M.R."/>
        </authorList>
    </citation>
    <scope>NUCLEOTIDE SEQUENCE [LARGE SCALE GENOMIC DNA]</scope>
    <source>
        <strain evidence="2">Cupriavidus taiwanensis cmp 52</strain>
    </source>
</reference>
<organism evidence="2 3">
    <name type="scientific">Cupriavidus taiwanensis</name>
    <dbReference type="NCBI Taxonomy" id="164546"/>
    <lineage>
        <taxon>Bacteria</taxon>
        <taxon>Pseudomonadati</taxon>
        <taxon>Pseudomonadota</taxon>
        <taxon>Betaproteobacteria</taxon>
        <taxon>Burkholderiales</taxon>
        <taxon>Burkholderiaceae</taxon>
        <taxon>Cupriavidus</taxon>
    </lineage>
</organism>
<accession>A0A375J8T7</accession>
<evidence type="ECO:0000313" key="2">
    <source>
        <dbReference type="EMBL" id="SPS01517.1"/>
    </source>
</evidence>
<dbReference type="Proteomes" id="UP000256805">
    <property type="component" value="Unassembled WGS sequence"/>
</dbReference>
<evidence type="ECO:0000256" key="1">
    <source>
        <dbReference type="SAM" id="MobiDB-lite"/>
    </source>
</evidence>
<name>A0A375J8T7_9BURK</name>
<evidence type="ECO:0000313" key="3">
    <source>
        <dbReference type="Proteomes" id="UP000256805"/>
    </source>
</evidence>
<protein>
    <submittedName>
        <fullName evidence="2">Uncharacterized protein</fullName>
    </submittedName>
</protein>
<sequence length="42" mass="4621">MFSPLSRLRERGGGEGGRINEVNRINTCAPTSSRRNPAMNAF</sequence>
<gene>
    <name evidence="2" type="ORF">CBM2634_B40019</name>
</gene>
<dbReference type="EMBL" id="OVTA01000045">
    <property type="protein sequence ID" value="SPS01517.1"/>
    <property type="molecule type" value="Genomic_DNA"/>
</dbReference>
<feature type="region of interest" description="Disordered" evidence="1">
    <location>
        <begin position="1"/>
        <end position="23"/>
    </location>
</feature>
<dbReference type="AlphaFoldDB" id="A0A375J8T7"/>
<proteinExistence type="predicted"/>